<protein>
    <recommendedName>
        <fullName evidence="2">DUF7730 domain-containing protein</fullName>
    </recommendedName>
</protein>
<organism evidence="3 4">
    <name type="scientific">Humicola insolens</name>
    <name type="common">Soft-rot fungus</name>
    <dbReference type="NCBI Taxonomy" id="85995"/>
    <lineage>
        <taxon>Eukaryota</taxon>
        <taxon>Fungi</taxon>
        <taxon>Dikarya</taxon>
        <taxon>Ascomycota</taxon>
        <taxon>Pezizomycotina</taxon>
        <taxon>Sordariomycetes</taxon>
        <taxon>Sordariomycetidae</taxon>
        <taxon>Sordariales</taxon>
        <taxon>Chaetomiaceae</taxon>
        <taxon>Mycothermus</taxon>
    </lineage>
</organism>
<comment type="caution">
    <text evidence="3">The sequence shown here is derived from an EMBL/GenBank/DDBJ whole genome shotgun (WGS) entry which is preliminary data.</text>
</comment>
<name>A0ABR3VHR5_HUMIN</name>
<dbReference type="Pfam" id="PF24864">
    <property type="entry name" value="DUF7730"/>
    <property type="match status" value="1"/>
</dbReference>
<evidence type="ECO:0000313" key="4">
    <source>
        <dbReference type="Proteomes" id="UP001583172"/>
    </source>
</evidence>
<evidence type="ECO:0000256" key="1">
    <source>
        <dbReference type="SAM" id="MobiDB-lite"/>
    </source>
</evidence>
<gene>
    <name evidence="3" type="ORF">VTJ49DRAFT_7161</name>
</gene>
<proteinExistence type="predicted"/>
<reference evidence="3 4" key="1">
    <citation type="journal article" date="2024" name="Commun. Biol.">
        <title>Comparative genomic analysis of thermophilic fungi reveals convergent evolutionary adaptations and gene losses.</title>
        <authorList>
            <person name="Steindorff A.S."/>
            <person name="Aguilar-Pontes M.V."/>
            <person name="Robinson A.J."/>
            <person name="Andreopoulos B."/>
            <person name="LaButti K."/>
            <person name="Kuo A."/>
            <person name="Mondo S."/>
            <person name="Riley R."/>
            <person name="Otillar R."/>
            <person name="Haridas S."/>
            <person name="Lipzen A."/>
            <person name="Grimwood J."/>
            <person name="Schmutz J."/>
            <person name="Clum A."/>
            <person name="Reid I.D."/>
            <person name="Moisan M.C."/>
            <person name="Butler G."/>
            <person name="Nguyen T.T.M."/>
            <person name="Dewar K."/>
            <person name="Conant G."/>
            <person name="Drula E."/>
            <person name="Henrissat B."/>
            <person name="Hansel C."/>
            <person name="Singer S."/>
            <person name="Hutchinson M.I."/>
            <person name="de Vries R.P."/>
            <person name="Natvig D.O."/>
            <person name="Powell A.J."/>
            <person name="Tsang A."/>
            <person name="Grigoriev I.V."/>
        </authorList>
    </citation>
    <scope>NUCLEOTIDE SEQUENCE [LARGE SCALE GENOMIC DNA]</scope>
    <source>
        <strain evidence="3 4">CBS 620.91</strain>
    </source>
</reference>
<dbReference type="InterPro" id="IPR056632">
    <property type="entry name" value="DUF7730"/>
</dbReference>
<feature type="domain" description="DUF7730" evidence="2">
    <location>
        <begin position="154"/>
        <end position="323"/>
    </location>
</feature>
<dbReference type="Proteomes" id="UP001583172">
    <property type="component" value="Unassembled WGS sequence"/>
</dbReference>
<feature type="compositionally biased region" description="Basic and acidic residues" evidence="1">
    <location>
        <begin position="148"/>
        <end position="157"/>
    </location>
</feature>
<evidence type="ECO:0000313" key="3">
    <source>
        <dbReference type="EMBL" id="KAL1841324.1"/>
    </source>
</evidence>
<dbReference type="PANTHER" id="PTHR38790">
    <property type="entry name" value="2EXR DOMAIN-CONTAINING PROTEIN-RELATED"/>
    <property type="match status" value="1"/>
</dbReference>
<feature type="region of interest" description="Disordered" evidence="1">
    <location>
        <begin position="139"/>
        <end position="161"/>
    </location>
</feature>
<accession>A0ABR3VHR5</accession>
<evidence type="ECO:0000259" key="2">
    <source>
        <dbReference type="Pfam" id="PF24864"/>
    </source>
</evidence>
<keyword evidence="4" id="KW-1185">Reference proteome</keyword>
<dbReference type="EMBL" id="JAZGSY010000079">
    <property type="protein sequence ID" value="KAL1841324.1"/>
    <property type="molecule type" value="Genomic_DNA"/>
</dbReference>
<sequence length="378" mass="43017">MVLKMTAATPSNLIDMAALQLSANPQLASPFFTSFPAEIRNRIYLEIWKLASIRQHIVRTDPSEPGPTRWGHLPCITTLDVEDMRMDLYMAVDRNDLDRRLWVRRLKSQWCLHWPCEEQGQDYDTLVSGRHPVAVLERPASTGDQEDDHQAVDHDDGASPVAVQRPRDGYLDILTTCKRMYLETLPSLYTNTTFIFTDTRTAAAFLARYGTHFPLRSLELCLRIPTIITELYYPRSPHGGILDDEGPPAIFAGQSRPALTAQHNPWQHLCDALAVLPDLQNVRIWLDSGDLRPWHKRVSEARFLARLRDVQVPKKRRFVVGLPELPERRGPDSQALEGHYLEGQRLESLPFVVERGRRPNNWGIHLTSMALGPDGRAG</sequence>